<dbReference type="OrthoDB" id="9813425at2"/>
<sequence>MPLRHPSLRLASYNLHKCRGMTGPHAPERNLRVIADLRPDVIALQEVDFRMGRRPEALPRAMIEEMTGMVPAAFLGTGENSLGWHGQTILMRPELMEQARVRRLPLPGIEPRGAIALRLPGLTVIAVHLGLARSSRRQQLARLVAQAGRIGHERLILTGDFNEWHDNRGLEALEPMHVIAPGPSWPAPFPRLRYDRIAVSRGIEVLDCGVWDSRTARQASDHLPIWADLALEPRSAAPEPGAAGRIVSGNKE</sequence>
<keyword evidence="2" id="KW-0255">Endonuclease</keyword>
<dbReference type="SUPFAM" id="SSF56219">
    <property type="entry name" value="DNase I-like"/>
    <property type="match status" value="1"/>
</dbReference>
<feature type="domain" description="Endonuclease/exonuclease/phosphatase" evidence="1">
    <location>
        <begin position="11"/>
        <end position="222"/>
    </location>
</feature>
<keyword evidence="3" id="KW-1185">Reference proteome</keyword>
<keyword evidence="2" id="KW-0540">Nuclease</keyword>
<accession>A0A844H6V3</accession>
<dbReference type="RefSeq" id="WP_155064505.1">
    <property type="nucleotide sequence ID" value="NZ_WMIF01000012.1"/>
</dbReference>
<evidence type="ECO:0000313" key="2">
    <source>
        <dbReference type="EMBL" id="MTH34951.1"/>
    </source>
</evidence>
<dbReference type="GO" id="GO:0004519">
    <property type="term" value="F:endonuclease activity"/>
    <property type="evidence" value="ECO:0007669"/>
    <property type="project" value="UniProtKB-KW"/>
</dbReference>
<dbReference type="Proteomes" id="UP000442533">
    <property type="component" value="Unassembled WGS sequence"/>
</dbReference>
<dbReference type="EMBL" id="WMIF01000012">
    <property type="protein sequence ID" value="MTH34951.1"/>
    <property type="molecule type" value="Genomic_DNA"/>
</dbReference>
<proteinExistence type="predicted"/>
<dbReference type="InterPro" id="IPR036691">
    <property type="entry name" value="Endo/exonu/phosph_ase_sf"/>
</dbReference>
<protein>
    <submittedName>
        <fullName evidence="2">Endonuclease</fullName>
    </submittedName>
</protein>
<comment type="caution">
    <text evidence="2">The sequence shown here is derived from an EMBL/GenBank/DDBJ whole genome shotgun (WGS) entry which is preliminary data.</text>
</comment>
<organism evidence="2 3">
    <name type="scientific">Paracoccus limosus</name>
    <dbReference type="NCBI Taxonomy" id="913252"/>
    <lineage>
        <taxon>Bacteria</taxon>
        <taxon>Pseudomonadati</taxon>
        <taxon>Pseudomonadota</taxon>
        <taxon>Alphaproteobacteria</taxon>
        <taxon>Rhodobacterales</taxon>
        <taxon>Paracoccaceae</taxon>
        <taxon>Paracoccus</taxon>
    </lineage>
</organism>
<dbReference type="Gene3D" id="3.60.10.10">
    <property type="entry name" value="Endonuclease/exonuclease/phosphatase"/>
    <property type="match status" value="1"/>
</dbReference>
<name>A0A844H6V3_9RHOB</name>
<evidence type="ECO:0000313" key="3">
    <source>
        <dbReference type="Proteomes" id="UP000442533"/>
    </source>
</evidence>
<dbReference type="InterPro" id="IPR005135">
    <property type="entry name" value="Endo/exonuclease/phosphatase"/>
</dbReference>
<reference evidence="2 3" key="1">
    <citation type="submission" date="2019-11" db="EMBL/GenBank/DDBJ databases">
        <authorList>
            <person name="Dong K."/>
        </authorList>
    </citation>
    <scope>NUCLEOTIDE SEQUENCE [LARGE SCALE GENOMIC DNA]</scope>
    <source>
        <strain evidence="2 3">JCM 17370</strain>
    </source>
</reference>
<evidence type="ECO:0000259" key="1">
    <source>
        <dbReference type="Pfam" id="PF03372"/>
    </source>
</evidence>
<dbReference type="AlphaFoldDB" id="A0A844H6V3"/>
<gene>
    <name evidence="2" type="ORF">GL279_10100</name>
</gene>
<dbReference type="Pfam" id="PF03372">
    <property type="entry name" value="Exo_endo_phos"/>
    <property type="match status" value="1"/>
</dbReference>
<keyword evidence="2" id="KW-0378">Hydrolase</keyword>